<dbReference type="InterPro" id="IPR048739">
    <property type="entry name" value="CEP104_N"/>
</dbReference>
<dbReference type="VEuPathDB" id="VectorBase:AALB20_036948"/>
<dbReference type="PANTHER" id="PTHR13371:SF0">
    <property type="entry name" value="CENTROSOMAL PROTEIN OF 104 KDA"/>
    <property type="match status" value="1"/>
</dbReference>
<dbReference type="InterPro" id="IPR048738">
    <property type="entry name" value="CEP104_Znf"/>
</dbReference>
<dbReference type="EnsemblMetazoa" id="AALB015971-RA">
    <property type="protein sequence ID" value="AALB015971-PA"/>
    <property type="gene ID" value="AALB015971"/>
</dbReference>
<reference evidence="4" key="2">
    <citation type="submission" date="2022-08" db="UniProtKB">
        <authorList>
            <consortium name="EnsemblMetazoa"/>
        </authorList>
    </citation>
    <scope>IDENTIFICATION</scope>
    <source>
        <strain evidence="4">STECLA/ALBI9_A</strain>
    </source>
</reference>
<keyword evidence="5" id="KW-1185">Reference proteome</keyword>
<feature type="domain" description="Centrosomal protein CEP104 Zn finger" evidence="3">
    <location>
        <begin position="937"/>
        <end position="1045"/>
    </location>
</feature>
<proteinExistence type="predicted"/>
<evidence type="ECO:0000256" key="1">
    <source>
        <dbReference type="SAM" id="MobiDB-lite"/>
    </source>
</evidence>
<dbReference type="Pfam" id="PF21039">
    <property type="entry name" value="CEP104_ZnF"/>
    <property type="match status" value="1"/>
</dbReference>
<feature type="domain" description="Centrosomal protein CEP104 N-terminal" evidence="2">
    <location>
        <begin position="33"/>
        <end position="154"/>
    </location>
</feature>
<evidence type="ECO:0000313" key="5">
    <source>
        <dbReference type="Proteomes" id="UP000069272"/>
    </source>
</evidence>
<dbReference type="Pfam" id="PF21038">
    <property type="entry name" value="CEP104_N"/>
    <property type="match status" value="1"/>
</dbReference>
<feature type="compositionally biased region" description="Polar residues" evidence="1">
    <location>
        <begin position="870"/>
        <end position="880"/>
    </location>
</feature>
<accession>A0A1Y9G8F2</accession>
<feature type="compositionally biased region" description="Low complexity" evidence="1">
    <location>
        <begin position="349"/>
        <end position="376"/>
    </location>
</feature>
<dbReference type="Proteomes" id="UP000069272">
    <property type="component" value="Chromosome 2L"/>
</dbReference>
<dbReference type="Gene3D" id="1.25.10.10">
    <property type="entry name" value="Leucine-rich Repeat Variant"/>
    <property type="match status" value="1"/>
</dbReference>
<protein>
    <submittedName>
        <fullName evidence="4">Uncharacterized protein</fullName>
    </submittedName>
</protein>
<dbReference type="InterPro" id="IPR052607">
    <property type="entry name" value="CEP104-like"/>
</dbReference>
<reference evidence="4 5" key="1">
    <citation type="journal article" date="2017" name="G3 (Bethesda)">
        <title>The Physical Genome Mapping of Anopheles albimanus Corrected Scaffold Misassemblies and Identified Interarm Rearrangements in Genus Anopheles.</title>
        <authorList>
            <person name="Artemov G.N."/>
            <person name="Peery A.N."/>
            <person name="Jiang X."/>
            <person name="Tu Z."/>
            <person name="Stegniy V.N."/>
            <person name="Sharakhova M.V."/>
            <person name="Sharakhov I.V."/>
        </authorList>
    </citation>
    <scope>NUCLEOTIDE SEQUENCE [LARGE SCALE GENOMIC DNA]</scope>
    <source>
        <strain evidence="4 5">ALBI9_A</strain>
    </source>
</reference>
<evidence type="ECO:0000313" key="4">
    <source>
        <dbReference type="EnsemblMetazoa" id="AALB015971-PA"/>
    </source>
</evidence>
<dbReference type="FunFam" id="1.25.10.10:FF:000269">
    <property type="entry name" value="Uncharacterized protein, isoform A"/>
    <property type="match status" value="1"/>
</dbReference>
<evidence type="ECO:0000259" key="2">
    <source>
        <dbReference type="Pfam" id="PF21038"/>
    </source>
</evidence>
<organism evidence="4 5">
    <name type="scientific">Anopheles albimanus</name>
    <name type="common">New world malaria mosquito</name>
    <dbReference type="NCBI Taxonomy" id="7167"/>
    <lineage>
        <taxon>Eukaryota</taxon>
        <taxon>Metazoa</taxon>
        <taxon>Ecdysozoa</taxon>
        <taxon>Arthropoda</taxon>
        <taxon>Hexapoda</taxon>
        <taxon>Insecta</taxon>
        <taxon>Pterygota</taxon>
        <taxon>Neoptera</taxon>
        <taxon>Endopterygota</taxon>
        <taxon>Diptera</taxon>
        <taxon>Nematocera</taxon>
        <taxon>Culicoidea</taxon>
        <taxon>Culicidae</taxon>
        <taxon>Anophelinae</taxon>
        <taxon>Anopheles</taxon>
    </lineage>
</organism>
<feature type="region of interest" description="Disordered" evidence="1">
    <location>
        <begin position="843"/>
        <end position="880"/>
    </location>
</feature>
<feature type="compositionally biased region" description="Polar residues" evidence="1">
    <location>
        <begin position="336"/>
        <end position="346"/>
    </location>
</feature>
<feature type="region of interest" description="Disordered" evidence="1">
    <location>
        <begin position="336"/>
        <end position="436"/>
    </location>
</feature>
<dbReference type="AlphaFoldDB" id="A0A1Y9G8F2"/>
<name>A0A1Y9G8F2_ANOAL</name>
<evidence type="ECO:0000259" key="3">
    <source>
        <dbReference type="Pfam" id="PF21039"/>
    </source>
</evidence>
<dbReference type="GO" id="GO:0005929">
    <property type="term" value="C:cilium"/>
    <property type="evidence" value="ECO:0007669"/>
    <property type="project" value="TreeGrafter"/>
</dbReference>
<dbReference type="InterPro" id="IPR011989">
    <property type="entry name" value="ARM-like"/>
</dbReference>
<dbReference type="PANTHER" id="PTHR13371">
    <property type="entry name" value="GLYCINE-, GLUTAMATE-, THIENYLCYCLOHEXYLPIPERIDINE-BINDING PROTEIN"/>
    <property type="match status" value="1"/>
</dbReference>
<dbReference type="Pfam" id="PF21040">
    <property type="entry name" value="CEP104-like_TOG"/>
    <property type="match status" value="1"/>
</dbReference>
<dbReference type="VEuPathDB" id="VectorBase:AALB015971"/>
<sequence length="1061" mass="116502">MARKVPFKVVFATDEDSAYPASELNSHSPTVHGWRSNADSAGNPKEIVLRFLNPARIVRIQVLAHQYYIPERIELWIHYSSKSAPSTPSSQSFEYMGFVALSDNASTNFTSRELQSVAVTPRIGSHLKLRLGPAHRNQYNQGNQVALLAINILGEVLSSEELAALQGNAAGLLTAVPANIDILNSSLASACDDLSYSMYVEESICDVVRKMEILKIQAVQAERFEYARKLKLCMGALRTAGERLGRYALAKRQAVQAEDFTTARLRKEQIEMYRKAVFEQLRVELLLQSDKSITSNDSCSELYASKPTLPSPPSLQDVASALSSDVNLPHAHHLHTQANLQETSPKPQAASDATDSTASNSAATTTASASSASSSTVKPEGRNSQASLGRPEDGVQNSPLLSHKGRSPMRSPTNTGSLRRRNRSTPRNSYEDYDERAIPTLGTHANDFLRECQGTAMIEQDGGKIRCKLNDRERRQAALPILIFGMELVELIYSRQFTDREEGLIRLRGILKQEIEPEPQLQAAQAGPNKLCRGATLLLHRGVRDAVFSTFSQATETVRSLFMEFIPNRVIGSEVARSVDRLLPELLSKSGDPSARVHTLAQHTILSIAACPEVREQHLIAPALSRPVGNGTHPRLALSRMQMLEQLVLSQGISNDKQSGLACRTLSEAGCSGIHHPAESVRKVAERVLLLVYKVNPRLVRKQLPPDDDITRRNLLYRQLFSEFDKIDLQRKKEMLENKQFYGPAPFAGICSPPMSGSSKSSPPVEIRNKNQRYEGRTIVSFSDGQTGVQTSFSSMKLQDTHSSPVRRLDATTAGIIKSKSGHAIGHHGHWTTVASAATGLAASASGDDDPASNNRDSNGSAYYDKLDTRTSNGRLSSGKSVASVAAAARQKLTQHKTNMYDSTIGFLPGSGTENGAGSRKSSNSDSFEGIENEIRCPFCDWICHGDPSQLDKHYWKACPVLTKCPQCSQILEVAALTGHLVNECEAKVSYLTCERCTESVHKDLYECHLMEDFCRELTTGAARCPLCHDDVLLPLDGGWKRHLLSRAGCLGNARRRVEPQ</sequence>